<evidence type="ECO:0000256" key="5">
    <source>
        <dbReference type="SAM" id="Phobius"/>
    </source>
</evidence>
<evidence type="ECO:0000256" key="2">
    <source>
        <dbReference type="ARBA" id="ARBA00022692"/>
    </source>
</evidence>
<dbReference type="Proteomes" id="UP000649826">
    <property type="component" value="Unassembled WGS sequence"/>
</dbReference>
<dbReference type="PANTHER" id="PTHR33514">
    <property type="entry name" value="PROTEIN ABCI12, CHLOROPLASTIC"/>
    <property type="match status" value="1"/>
</dbReference>
<feature type="transmembrane region" description="Helical" evidence="5">
    <location>
        <begin position="236"/>
        <end position="253"/>
    </location>
</feature>
<dbReference type="Pfam" id="PF02361">
    <property type="entry name" value="CbiQ"/>
    <property type="match status" value="1"/>
</dbReference>
<sequence>MNSISLYINKGSWLNRLHPYTKLLYILTAILVPLIGGKLWLFPVMITASLCILASGRILGKAMPLVLFSFTLILVIFLIQGLFNHDNRTVMFSIGVITFYREGVLFAVRIGCNILNMLLSFGIFVLTTSPQELVDELEKSGFSPRFGYIINSVFQILPQMLAARDVIADAQRSRGMETEGNMLVRIKAFLPLISPVVMSSLINTRERAIALEVRGFGRKQKKTWLYDRPKCKWDPVVRGILVFLLVLVIVWRIW</sequence>
<evidence type="ECO:0000256" key="3">
    <source>
        <dbReference type="ARBA" id="ARBA00022989"/>
    </source>
</evidence>
<evidence type="ECO:0000256" key="4">
    <source>
        <dbReference type="ARBA" id="ARBA00023136"/>
    </source>
</evidence>
<keyword evidence="2 5" id="KW-0812">Transmembrane</keyword>
<dbReference type="RefSeq" id="WP_186995340.1">
    <property type="nucleotide sequence ID" value="NZ_JACOQG010000024.1"/>
</dbReference>
<feature type="transmembrane region" description="Helical" evidence="5">
    <location>
        <begin position="104"/>
        <end position="126"/>
    </location>
</feature>
<evidence type="ECO:0000256" key="1">
    <source>
        <dbReference type="ARBA" id="ARBA00004141"/>
    </source>
</evidence>
<evidence type="ECO:0000313" key="7">
    <source>
        <dbReference type="Proteomes" id="UP000649826"/>
    </source>
</evidence>
<feature type="transmembrane region" description="Helical" evidence="5">
    <location>
        <begin position="23"/>
        <end position="42"/>
    </location>
</feature>
<keyword evidence="7" id="KW-1185">Reference proteome</keyword>
<reference evidence="6 7" key="1">
    <citation type="submission" date="2020-08" db="EMBL/GenBank/DDBJ databases">
        <title>Genome public.</title>
        <authorList>
            <person name="Liu C."/>
            <person name="Sun Q."/>
        </authorList>
    </citation>
    <scope>NUCLEOTIDE SEQUENCE [LARGE SCALE GENOMIC DNA]</scope>
    <source>
        <strain evidence="6 7">M29</strain>
    </source>
</reference>
<evidence type="ECO:0000313" key="6">
    <source>
        <dbReference type="EMBL" id="MBC5780531.1"/>
    </source>
</evidence>
<keyword evidence="4 5" id="KW-0472">Membrane</keyword>
<protein>
    <submittedName>
        <fullName evidence="6">Energy-coupling factor transporter transmembrane protein EcfT</fullName>
    </submittedName>
</protein>
<dbReference type="EMBL" id="JACOQG010000024">
    <property type="protein sequence ID" value="MBC5780531.1"/>
    <property type="molecule type" value="Genomic_DNA"/>
</dbReference>
<proteinExistence type="predicted"/>
<keyword evidence="3 5" id="KW-1133">Transmembrane helix</keyword>
<dbReference type="InterPro" id="IPR003339">
    <property type="entry name" value="ABC/ECF_trnsptr_transmembrane"/>
</dbReference>
<feature type="transmembrane region" description="Helical" evidence="5">
    <location>
        <begin position="62"/>
        <end position="83"/>
    </location>
</feature>
<accession>A0ABR7IKJ5</accession>
<organism evidence="6 7">
    <name type="scientific">Blautia difficilis</name>
    <dbReference type="NCBI Taxonomy" id="2763027"/>
    <lineage>
        <taxon>Bacteria</taxon>
        <taxon>Bacillati</taxon>
        <taxon>Bacillota</taxon>
        <taxon>Clostridia</taxon>
        <taxon>Lachnospirales</taxon>
        <taxon>Lachnospiraceae</taxon>
        <taxon>Blautia</taxon>
    </lineage>
</organism>
<comment type="caution">
    <text evidence="6">The sequence shown here is derived from an EMBL/GenBank/DDBJ whole genome shotgun (WGS) entry which is preliminary data.</text>
</comment>
<dbReference type="CDD" id="cd16914">
    <property type="entry name" value="EcfT"/>
    <property type="match status" value="1"/>
</dbReference>
<gene>
    <name evidence="6" type="ORF">H8Z82_12905</name>
</gene>
<dbReference type="PANTHER" id="PTHR33514:SF13">
    <property type="entry name" value="PROTEIN ABCI12, CHLOROPLASTIC"/>
    <property type="match status" value="1"/>
</dbReference>
<name>A0ABR7IKJ5_9FIRM</name>
<comment type="subcellular location">
    <subcellularLocation>
        <location evidence="1">Membrane</location>
        <topology evidence="1">Multi-pass membrane protein</topology>
    </subcellularLocation>
</comment>